<dbReference type="InterPro" id="IPR003439">
    <property type="entry name" value="ABC_transporter-like_ATP-bd"/>
</dbReference>
<dbReference type="GO" id="GO:0034040">
    <property type="term" value="F:ATPase-coupled lipid transmembrane transporter activity"/>
    <property type="evidence" value="ECO:0007669"/>
    <property type="project" value="TreeGrafter"/>
</dbReference>
<keyword evidence="4 9" id="KW-0812">Transmembrane</keyword>
<feature type="transmembrane region" description="Helical" evidence="9">
    <location>
        <begin position="21"/>
        <end position="46"/>
    </location>
</feature>
<feature type="transmembrane region" description="Helical" evidence="9">
    <location>
        <begin position="58"/>
        <end position="78"/>
    </location>
</feature>
<evidence type="ECO:0000256" key="6">
    <source>
        <dbReference type="ARBA" id="ARBA00022840"/>
    </source>
</evidence>
<dbReference type="GO" id="GO:0140359">
    <property type="term" value="F:ABC-type transporter activity"/>
    <property type="evidence" value="ECO:0007669"/>
    <property type="project" value="InterPro"/>
</dbReference>
<organism evidence="12 13">
    <name type="scientific">Arcobacter arenosus</name>
    <dbReference type="NCBI Taxonomy" id="2576037"/>
    <lineage>
        <taxon>Bacteria</taxon>
        <taxon>Pseudomonadati</taxon>
        <taxon>Campylobacterota</taxon>
        <taxon>Epsilonproteobacteria</taxon>
        <taxon>Campylobacterales</taxon>
        <taxon>Arcobacteraceae</taxon>
        <taxon>Arcobacter</taxon>
    </lineage>
</organism>
<keyword evidence="3" id="KW-1003">Cell membrane</keyword>
<protein>
    <submittedName>
        <fullName evidence="12">Type I secretion system permease/ATPase</fullName>
    </submittedName>
</protein>
<dbReference type="InterPro" id="IPR047957">
    <property type="entry name" value="ABC_AprD-like_6TM"/>
</dbReference>
<keyword evidence="5" id="KW-0547">Nucleotide-binding</keyword>
<feature type="domain" description="ABC transmembrane type-1" evidence="11">
    <location>
        <begin position="22"/>
        <end position="299"/>
    </location>
</feature>
<feature type="domain" description="ABC transporter" evidence="10">
    <location>
        <begin position="330"/>
        <end position="565"/>
    </location>
</feature>
<dbReference type="SUPFAM" id="SSF52540">
    <property type="entry name" value="P-loop containing nucleoside triphosphate hydrolases"/>
    <property type="match status" value="1"/>
</dbReference>
<evidence type="ECO:0000313" key="12">
    <source>
        <dbReference type="EMBL" id="TLP39215.1"/>
    </source>
</evidence>
<evidence type="ECO:0000313" key="13">
    <source>
        <dbReference type="Proteomes" id="UP000308901"/>
    </source>
</evidence>
<evidence type="ECO:0000259" key="10">
    <source>
        <dbReference type="PROSITE" id="PS50893"/>
    </source>
</evidence>
<feature type="transmembrane region" description="Helical" evidence="9">
    <location>
        <begin position="158"/>
        <end position="177"/>
    </location>
</feature>
<name>A0A5R8Y1J8_9BACT</name>
<keyword evidence="13" id="KW-1185">Reference proteome</keyword>
<evidence type="ECO:0000256" key="7">
    <source>
        <dbReference type="ARBA" id="ARBA00022989"/>
    </source>
</evidence>
<dbReference type="Gene3D" id="3.40.50.300">
    <property type="entry name" value="P-loop containing nucleotide triphosphate hydrolases"/>
    <property type="match status" value="1"/>
</dbReference>
<dbReference type="GO" id="GO:0030256">
    <property type="term" value="C:type I protein secretion system complex"/>
    <property type="evidence" value="ECO:0007669"/>
    <property type="project" value="InterPro"/>
</dbReference>
<dbReference type="Pfam" id="PF00664">
    <property type="entry name" value="ABC_membrane"/>
    <property type="match status" value="1"/>
</dbReference>
<comment type="subcellular location">
    <subcellularLocation>
        <location evidence="1">Cell membrane</location>
        <topology evidence="1">Multi-pass membrane protein</topology>
    </subcellularLocation>
</comment>
<dbReference type="InterPro" id="IPR027417">
    <property type="entry name" value="P-loop_NTPase"/>
</dbReference>
<evidence type="ECO:0000259" key="11">
    <source>
        <dbReference type="PROSITE" id="PS50929"/>
    </source>
</evidence>
<feature type="transmembrane region" description="Helical" evidence="9">
    <location>
        <begin position="133"/>
        <end position="152"/>
    </location>
</feature>
<dbReference type="PROSITE" id="PS50893">
    <property type="entry name" value="ABC_TRANSPORTER_2"/>
    <property type="match status" value="1"/>
</dbReference>
<dbReference type="PROSITE" id="PS50929">
    <property type="entry name" value="ABC_TM1F"/>
    <property type="match status" value="1"/>
</dbReference>
<dbReference type="EMBL" id="VANU01000002">
    <property type="protein sequence ID" value="TLP39215.1"/>
    <property type="molecule type" value="Genomic_DNA"/>
</dbReference>
<dbReference type="InterPro" id="IPR039421">
    <property type="entry name" value="Type_1_exporter"/>
</dbReference>
<dbReference type="PANTHER" id="PTHR24221:SF654">
    <property type="entry name" value="ATP-BINDING CASSETTE SUB-FAMILY B MEMBER 6"/>
    <property type="match status" value="1"/>
</dbReference>
<accession>A0A5R8Y1J8</accession>
<dbReference type="CDD" id="cd18586">
    <property type="entry name" value="ABC_6TM_PrtD_like"/>
    <property type="match status" value="1"/>
</dbReference>
<evidence type="ECO:0000256" key="3">
    <source>
        <dbReference type="ARBA" id="ARBA00022475"/>
    </source>
</evidence>
<dbReference type="InterPro" id="IPR010128">
    <property type="entry name" value="ATPase_T1SS_PrtD-like"/>
</dbReference>
<keyword evidence="7 9" id="KW-1133">Transmembrane helix</keyword>
<evidence type="ECO:0000256" key="8">
    <source>
        <dbReference type="ARBA" id="ARBA00023136"/>
    </source>
</evidence>
<keyword evidence="8 9" id="KW-0472">Membrane</keyword>
<keyword evidence="2" id="KW-0813">Transport</keyword>
<dbReference type="InterPro" id="IPR036640">
    <property type="entry name" value="ABC1_TM_sf"/>
</dbReference>
<dbReference type="RefSeq" id="WP_138151799.1">
    <property type="nucleotide sequence ID" value="NZ_VANU01000002.1"/>
</dbReference>
<keyword evidence="6" id="KW-0067">ATP-binding</keyword>
<dbReference type="FunFam" id="3.40.50.300:FF:001444">
    <property type="entry name" value="ABC transporter ATP-binding protein"/>
    <property type="match status" value="1"/>
</dbReference>
<reference evidence="12 13" key="1">
    <citation type="submission" date="2019-05" db="EMBL/GenBank/DDBJ databases">
        <title>Arcobacter sp. nov., isolated from sea sediment.</title>
        <authorList>
            <person name="Kim W."/>
        </authorList>
    </citation>
    <scope>NUCLEOTIDE SEQUENCE [LARGE SCALE GENOMIC DNA]</scope>
    <source>
        <strain evidence="12 13">CAU 1517</strain>
    </source>
</reference>
<dbReference type="AlphaFoldDB" id="A0A5R8Y1J8"/>
<dbReference type="InterPro" id="IPR011527">
    <property type="entry name" value="ABC1_TM_dom"/>
</dbReference>
<dbReference type="Gene3D" id="1.20.1560.10">
    <property type="entry name" value="ABC transporter type 1, transmembrane domain"/>
    <property type="match status" value="1"/>
</dbReference>
<dbReference type="GO" id="GO:0016887">
    <property type="term" value="F:ATP hydrolysis activity"/>
    <property type="evidence" value="ECO:0007669"/>
    <property type="project" value="InterPro"/>
</dbReference>
<dbReference type="GO" id="GO:0005524">
    <property type="term" value="F:ATP binding"/>
    <property type="evidence" value="ECO:0007669"/>
    <property type="project" value="UniProtKB-KW"/>
</dbReference>
<dbReference type="Proteomes" id="UP000308901">
    <property type="component" value="Unassembled WGS sequence"/>
</dbReference>
<dbReference type="SMART" id="SM00382">
    <property type="entry name" value="AAA"/>
    <property type="match status" value="1"/>
</dbReference>
<dbReference type="PANTHER" id="PTHR24221">
    <property type="entry name" value="ATP-BINDING CASSETTE SUB-FAMILY B"/>
    <property type="match status" value="1"/>
</dbReference>
<comment type="caution">
    <text evidence="12">The sequence shown here is derived from an EMBL/GenBank/DDBJ whole genome shotgun (WGS) entry which is preliminary data.</text>
</comment>
<proteinExistence type="predicted"/>
<dbReference type="GO" id="GO:0005886">
    <property type="term" value="C:plasma membrane"/>
    <property type="evidence" value="ECO:0007669"/>
    <property type="project" value="UniProtKB-SubCell"/>
</dbReference>
<gene>
    <name evidence="12" type="ORF">FDK22_04915</name>
</gene>
<evidence type="ECO:0000256" key="1">
    <source>
        <dbReference type="ARBA" id="ARBA00004651"/>
    </source>
</evidence>
<sequence>MSSEHKFSELKSTLKKNKKTFLIVGLFSFLTNILMLVPPIYMLQIYDRVIKSNNENTLFVLTFMIIILFITMALLEIVRSQILIKIGSSIDNAISNRIFDSLFQLELTDPKSANSSYLDYLTRIRQFMTGKSIFAVFDAPWITIYVIILFLFHTAFGVFAIIVILILLGVTVMNEIATSQNLNEASKNNIASNIYIDSSLKNAAVINSMGMRENIRKIWHKKYYGFLNLQNDASYSASIWINISKSIRLMAQSLTLGIGAYLAIGYEVTPGTMIAASIIMSRALSPIDLIISGWKGFIAYRTSYKRIDELLNKFPEKKKTISLKITDANLVLENIVVTPPNTKNETIKGISLEIESGNVVAVMGKSGAGKSTLIKGILNIWPLSGGKVKIDGVDVSMFDKVEIGPQIGYLPQDIELFEGTISENISRFQKLDSQKVVLAAKKAGVHDLILKFPKGYETKITNSGDSLSGGQKQRIGLARAIYDNPNLVILDEPNSNLDKEGEQALLNSIKSLKENNTTVIIITHKDNILDITDKVLLIENGLLKDYGNTQEVLNKNQFFKVDNENV</sequence>
<dbReference type="InterPro" id="IPR017871">
    <property type="entry name" value="ABC_transporter-like_CS"/>
</dbReference>
<evidence type="ECO:0000256" key="9">
    <source>
        <dbReference type="SAM" id="Phobius"/>
    </source>
</evidence>
<evidence type="ECO:0000256" key="5">
    <source>
        <dbReference type="ARBA" id="ARBA00022741"/>
    </source>
</evidence>
<dbReference type="NCBIfam" id="TIGR01842">
    <property type="entry name" value="type_I_sec_PrtD"/>
    <property type="match status" value="1"/>
</dbReference>
<evidence type="ECO:0000256" key="4">
    <source>
        <dbReference type="ARBA" id="ARBA00022692"/>
    </source>
</evidence>
<dbReference type="SUPFAM" id="SSF90123">
    <property type="entry name" value="ABC transporter transmembrane region"/>
    <property type="match status" value="1"/>
</dbReference>
<dbReference type="GO" id="GO:0030253">
    <property type="term" value="P:protein secretion by the type I secretion system"/>
    <property type="evidence" value="ECO:0007669"/>
    <property type="project" value="InterPro"/>
</dbReference>
<dbReference type="Pfam" id="PF00005">
    <property type="entry name" value="ABC_tran"/>
    <property type="match status" value="1"/>
</dbReference>
<dbReference type="OrthoDB" id="9760168at2"/>
<dbReference type="PROSITE" id="PS00211">
    <property type="entry name" value="ABC_TRANSPORTER_1"/>
    <property type="match status" value="1"/>
</dbReference>
<evidence type="ECO:0000256" key="2">
    <source>
        <dbReference type="ARBA" id="ARBA00022448"/>
    </source>
</evidence>
<dbReference type="InterPro" id="IPR003593">
    <property type="entry name" value="AAA+_ATPase"/>
</dbReference>